<dbReference type="EMBL" id="SNRW01013866">
    <property type="protein sequence ID" value="KAA6372127.1"/>
    <property type="molecule type" value="Genomic_DNA"/>
</dbReference>
<organism evidence="1 2">
    <name type="scientific">Streblomastix strix</name>
    <dbReference type="NCBI Taxonomy" id="222440"/>
    <lineage>
        <taxon>Eukaryota</taxon>
        <taxon>Metamonada</taxon>
        <taxon>Preaxostyla</taxon>
        <taxon>Oxymonadida</taxon>
        <taxon>Streblomastigidae</taxon>
        <taxon>Streblomastix</taxon>
    </lineage>
</organism>
<comment type="caution">
    <text evidence="1">The sequence shown here is derived from an EMBL/GenBank/DDBJ whole genome shotgun (WGS) entry which is preliminary data.</text>
</comment>
<sequence length="162" mass="18515">YSGGANEPKKASGLFNFEDLSAQLGDIPFKTSYTSHRWSTLISDQDLAYGNMILFYTSLEGRAYVLYLQCIEDNLFIQYEYVADEDGTREHPFTQFASCLTKFPVIGNRIKFLWNEYLANSSTIIQNQRKVVVVLDVRNPTIFNQLNDESETSAAFTIHNVE</sequence>
<accession>A0A5J4UNW5</accession>
<proteinExistence type="predicted"/>
<feature type="non-terminal residue" evidence="1">
    <location>
        <position position="1"/>
    </location>
</feature>
<gene>
    <name evidence="1" type="ORF">EZS28_032345</name>
</gene>
<evidence type="ECO:0000313" key="1">
    <source>
        <dbReference type="EMBL" id="KAA6372127.1"/>
    </source>
</evidence>
<dbReference type="Proteomes" id="UP000324800">
    <property type="component" value="Unassembled WGS sequence"/>
</dbReference>
<name>A0A5J4UNW5_9EUKA</name>
<protein>
    <submittedName>
        <fullName evidence="1">Uncharacterized protein</fullName>
    </submittedName>
</protein>
<dbReference type="AlphaFoldDB" id="A0A5J4UNW5"/>
<reference evidence="1 2" key="1">
    <citation type="submission" date="2019-03" db="EMBL/GenBank/DDBJ databases">
        <title>Single cell metagenomics reveals metabolic interactions within the superorganism composed of flagellate Streblomastix strix and complex community of Bacteroidetes bacteria on its surface.</title>
        <authorList>
            <person name="Treitli S.C."/>
            <person name="Kolisko M."/>
            <person name="Husnik F."/>
            <person name="Keeling P."/>
            <person name="Hampl V."/>
        </authorList>
    </citation>
    <scope>NUCLEOTIDE SEQUENCE [LARGE SCALE GENOMIC DNA]</scope>
    <source>
        <strain evidence="1">ST1C</strain>
    </source>
</reference>
<evidence type="ECO:0000313" key="2">
    <source>
        <dbReference type="Proteomes" id="UP000324800"/>
    </source>
</evidence>